<keyword evidence="11" id="KW-0560">Oxidoreductase</keyword>
<evidence type="ECO:0000256" key="2">
    <source>
        <dbReference type="ARBA" id="ARBA00004377"/>
    </source>
</evidence>
<keyword evidence="5" id="KW-1003">Cell membrane</keyword>
<evidence type="ECO:0000256" key="8">
    <source>
        <dbReference type="ARBA" id="ARBA00022692"/>
    </source>
</evidence>
<evidence type="ECO:0000256" key="13">
    <source>
        <dbReference type="ARBA" id="ARBA00023136"/>
    </source>
</evidence>
<comment type="cofactor">
    <cofactor evidence="1">
        <name>FAD</name>
        <dbReference type="ChEBI" id="CHEBI:57692"/>
    </cofactor>
</comment>
<dbReference type="GO" id="GO:0005886">
    <property type="term" value="C:plasma membrane"/>
    <property type="evidence" value="ECO:0007669"/>
    <property type="project" value="UniProtKB-SubCell"/>
</dbReference>
<dbReference type="InterPro" id="IPR023753">
    <property type="entry name" value="FAD/NAD-binding_dom"/>
</dbReference>
<feature type="region of interest" description="Disordered" evidence="16">
    <location>
        <begin position="457"/>
        <end position="511"/>
    </location>
</feature>
<dbReference type="PANTHER" id="PTHR43706">
    <property type="entry name" value="NADH DEHYDROGENASE"/>
    <property type="match status" value="1"/>
</dbReference>
<dbReference type="InterPro" id="IPR036188">
    <property type="entry name" value="FAD/NAD-bd_sf"/>
</dbReference>
<reference evidence="20" key="1">
    <citation type="submission" date="2016-07" db="EMBL/GenBank/DDBJ databases">
        <title>Frankia sp. NRRL B-16219 Genome sequencing.</title>
        <authorList>
            <person name="Ghodhbane-Gtari F."/>
            <person name="Swanson E."/>
            <person name="Gueddou A."/>
            <person name="Louati M."/>
            <person name="Nouioui I."/>
            <person name="Hezbri K."/>
            <person name="Abebe-Akele F."/>
            <person name="Simpson S."/>
            <person name="Morris K."/>
            <person name="Thomas K."/>
            <person name="Gtari M."/>
            <person name="Tisa L.S."/>
        </authorList>
    </citation>
    <scope>NUCLEOTIDE SEQUENCE [LARGE SCALE GENOMIC DNA]</scope>
    <source>
        <strain evidence="20">NRRL B-16219</strain>
    </source>
</reference>
<evidence type="ECO:0000313" key="19">
    <source>
        <dbReference type="EMBL" id="OHV28394.1"/>
    </source>
</evidence>
<accession>A0A1S1Q866</accession>
<evidence type="ECO:0000256" key="15">
    <source>
        <dbReference type="ARBA" id="ARBA00052097"/>
    </source>
</evidence>
<feature type="domain" description="FAD/NAD(P)-binding" evidence="18">
    <location>
        <begin position="19"/>
        <end position="343"/>
    </location>
</feature>
<keyword evidence="10 17" id="KW-1133">Transmembrane helix</keyword>
<protein>
    <recommendedName>
        <fullName evidence="4">NADH:ubiquinone reductase (non-electrogenic)</fullName>
        <ecNumber evidence="4">1.6.5.9</ecNumber>
    </recommendedName>
</protein>
<evidence type="ECO:0000256" key="1">
    <source>
        <dbReference type="ARBA" id="ARBA00001974"/>
    </source>
</evidence>
<evidence type="ECO:0000256" key="6">
    <source>
        <dbReference type="ARBA" id="ARBA00022519"/>
    </source>
</evidence>
<dbReference type="EC" id="1.6.5.9" evidence="4"/>
<comment type="subcellular location">
    <subcellularLocation>
        <location evidence="2">Cell inner membrane</location>
        <topology evidence="2">Single-pass membrane protein</topology>
    </subcellularLocation>
</comment>
<dbReference type="EMBL" id="MAXA01000213">
    <property type="protein sequence ID" value="OHV28394.1"/>
    <property type="molecule type" value="Genomic_DNA"/>
</dbReference>
<feature type="transmembrane region" description="Helical" evidence="17">
    <location>
        <begin position="388"/>
        <end position="408"/>
    </location>
</feature>
<sequence>MGTWGAIVTATSDEHQKHRVVIIGSGFGGLFAAQALRREPVEVTVVAKTTHHLFQPLLYQVATGILSEGEIAPTTREVLRRQENVKVELGEVVSIDLATKSVTSNLLGRTDVQHYDSLIVAAGAGQSYFGNDHFAEHAPGMKSIDDALELRGRIFGAFEVAETTPDPADAARYMTFVVVGAGPTGVEMAGQIAELSHRTLRQDFRRIDTTKARIILLDAAPSVLGTFGEKLAAKATSKLEKLGVEIQLGARVVNVDSRGIDVEDSDGTRRRIESVCKIWAAGVAASPLGKQLAEQSGAVLDRAGRIQVQPDLTLPGHPEVFVVGDMATLDRLPGVAQVAIQGGKYAAKTISTRLRGGPPMRNFEYKDKGSMATISRFSAVASIKGVQLSGFVAWLMWLAVHLVYIIGFKHRVTTLLHWTVSFIGRGRSERTVTTQQIFARSALQRLGEGFMPTLPDDWASRGPSAATRPAGQPGAVPKARKAPAGNPAPGAESAHLGPDGAASGSASTGTA</sequence>
<comment type="similarity">
    <text evidence="3">Belongs to the NADH dehydrogenase family.</text>
</comment>
<dbReference type="GO" id="GO:0050136">
    <property type="term" value="F:NADH dehydrogenase (quinone) (non-electrogenic) activity"/>
    <property type="evidence" value="ECO:0007669"/>
    <property type="project" value="UniProtKB-EC"/>
</dbReference>
<keyword evidence="8 17" id="KW-0812">Transmembrane</keyword>
<keyword evidence="7" id="KW-0285">Flavoprotein</keyword>
<dbReference type="SUPFAM" id="SSF51905">
    <property type="entry name" value="FAD/NAD(P)-binding domain"/>
    <property type="match status" value="1"/>
</dbReference>
<dbReference type="AlphaFoldDB" id="A0A1S1Q866"/>
<evidence type="ECO:0000256" key="4">
    <source>
        <dbReference type="ARBA" id="ARBA00012637"/>
    </source>
</evidence>
<keyword evidence="6" id="KW-0997">Cell inner membrane</keyword>
<keyword evidence="20" id="KW-1185">Reference proteome</keyword>
<keyword evidence="13 17" id="KW-0472">Membrane</keyword>
<evidence type="ECO:0000313" key="20">
    <source>
        <dbReference type="Proteomes" id="UP000179769"/>
    </source>
</evidence>
<evidence type="ECO:0000256" key="10">
    <source>
        <dbReference type="ARBA" id="ARBA00022989"/>
    </source>
</evidence>
<comment type="catalytic activity">
    <reaction evidence="15">
        <text>a menaquinone + NADH + H(+) = a menaquinol + NAD(+)</text>
        <dbReference type="Rhea" id="RHEA:29235"/>
        <dbReference type="Rhea" id="RHEA-COMP:9537"/>
        <dbReference type="Rhea" id="RHEA-COMP:9539"/>
        <dbReference type="ChEBI" id="CHEBI:15378"/>
        <dbReference type="ChEBI" id="CHEBI:16374"/>
        <dbReference type="ChEBI" id="CHEBI:18151"/>
        <dbReference type="ChEBI" id="CHEBI:57540"/>
        <dbReference type="ChEBI" id="CHEBI:57945"/>
    </reaction>
</comment>
<evidence type="ECO:0000256" key="5">
    <source>
        <dbReference type="ARBA" id="ARBA00022475"/>
    </source>
</evidence>
<comment type="caution">
    <text evidence="19">The sequence shown here is derived from an EMBL/GenBank/DDBJ whole genome shotgun (WGS) entry which is preliminary data.</text>
</comment>
<evidence type="ECO:0000259" key="18">
    <source>
        <dbReference type="Pfam" id="PF07992"/>
    </source>
</evidence>
<evidence type="ECO:0000256" key="7">
    <source>
        <dbReference type="ARBA" id="ARBA00022630"/>
    </source>
</evidence>
<dbReference type="Proteomes" id="UP000179769">
    <property type="component" value="Unassembled WGS sequence"/>
</dbReference>
<dbReference type="Gene3D" id="3.50.50.100">
    <property type="match status" value="1"/>
</dbReference>
<name>A0A1S1Q866_9ACTN</name>
<gene>
    <name evidence="19" type="ORF">BBK14_03500</name>
</gene>
<evidence type="ECO:0000256" key="16">
    <source>
        <dbReference type="SAM" id="MobiDB-lite"/>
    </source>
</evidence>
<dbReference type="FunFam" id="3.50.50.100:FF:000011">
    <property type="entry name" value="Membrane NADH dehydrogenase"/>
    <property type="match status" value="1"/>
</dbReference>
<evidence type="ECO:0000256" key="3">
    <source>
        <dbReference type="ARBA" id="ARBA00005272"/>
    </source>
</evidence>
<comment type="catalytic activity">
    <reaction evidence="14">
        <text>a quinone + NADH + H(+) = a quinol + NAD(+)</text>
        <dbReference type="Rhea" id="RHEA:46160"/>
        <dbReference type="ChEBI" id="CHEBI:15378"/>
        <dbReference type="ChEBI" id="CHEBI:24646"/>
        <dbReference type="ChEBI" id="CHEBI:57540"/>
        <dbReference type="ChEBI" id="CHEBI:57945"/>
        <dbReference type="ChEBI" id="CHEBI:132124"/>
        <dbReference type="EC" id="1.6.5.9"/>
    </reaction>
</comment>
<dbReference type="PRINTS" id="PR00411">
    <property type="entry name" value="PNDRDTASEI"/>
</dbReference>
<evidence type="ECO:0000256" key="9">
    <source>
        <dbReference type="ARBA" id="ARBA00022827"/>
    </source>
</evidence>
<feature type="compositionally biased region" description="Low complexity" evidence="16">
    <location>
        <begin position="500"/>
        <end position="511"/>
    </location>
</feature>
<keyword evidence="12" id="KW-0520">NAD</keyword>
<dbReference type="PANTHER" id="PTHR43706:SF47">
    <property type="entry name" value="EXTERNAL NADH-UBIQUINONE OXIDOREDUCTASE 1, MITOCHONDRIAL-RELATED"/>
    <property type="match status" value="1"/>
</dbReference>
<keyword evidence="9" id="KW-0274">FAD</keyword>
<dbReference type="InterPro" id="IPR045024">
    <property type="entry name" value="NDH-2"/>
</dbReference>
<organism evidence="19 20">
    <name type="scientific">Parafrankia soli</name>
    <dbReference type="NCBI Taxonomy" id="2599596"/>
    <lineage>
        <taxon>Bacteria</taxon>
        <taxon>Bacillati</taxon>
        <taxon>Actinomycetota</taxon>
        <taxon>Actinomycetes</taxon>
        <taxon>Frankiales</taxon>
        <taxon>Frankiaceae</taxon>
        <taxon>Parafrankia</taxon>
    </lineage>
</organism>
<evidence type="ECO:0000256" key="12">
    <source>
        <dbReference type="ARBA" id="ARBA00023027"/>
    </source>
</evidence>
<evidence type="ECO:0000256" key="11">
    <source>
        <dbReference type="ARBA" id="ARBA00023002"/>
    </source>
</evidence>
<proteinExistence type="inferred from homology"/>
<dbReference type="Pfam" id="PF07992">
    <property type="entry name" value="Pyr_redox_2"/>
    <property type="match status" value="1"/>
</dbReference>
<evidence type="ECO:0000256" key="17">
    <source>
        <dbReference type="SAM" id="Phobius"/>
    </source>
</evidence>
<evidence type="ECO:0000256" key="14">
    <source>
        <dbReference type="ARBA" id="ARBA00047599"/>
    </source>
</evidence>
<dbReference type="PRINTS" id="PR00368">
    <property type="entry name" value="FADPNR"/>
</dbReference>